<evidence type="ECO:0000313" key="3">
    <source>
        <dbReference type="EMBL" id="EFJ25075.1"/>
    </source>
</evidence>
<dbReference type="InParanoid" id="D8RSI6"/>
<feature type="compositionally biased region" description="Polar residues" evidence="2">
    <location>
        <begin position="83"/>
        <end position="93"/>
    </location>
</feature>
<dbReference type="HOGENOM" id="CLU_671570_0_0_1"/>
<reference evidence="3 4" key="1">
    <citation type="journal article" date="2011" name="Science">
        <title>The Selaginella genome identifies genetic changes associated with the evolution of vascular plants.</title>
        <authorList>
            <person name="Banks J.A."/>
            <person name="Nishiyama T."/>
            <person name="Hasebe M."/>
            <person name="Bowman J.L."/>
            <person name="Gribskov M."/>
            <person name="dePamphilis C."/>
            <person name="Albert V.A."/>
            <person name="Aono N."/>
            <person name="Aoyama T."/>
            <person name="Ambrose B.A."/>
            <person name="Ashton N.W."/>
            <person name="Axtell M.J."/>
            <person name="Barker E."/>
            <person name="Barker M.S."/>
            <person name="Bennetzen J.L."/>
            <person name="Bonawitz N.D."/>
            <person name="Chapple C."/>
            <person name="Cheng C."/>
            <person name="Correa L.G."/>
            <person name="Dacre M."/>
            <person name="DeBarry J."/>
            <person name="Dreyer I."/>
            <person name="Elias M."/>
            <person name="Engstrom E.M."/>
            <person name="Estelle M."/>
            <person name="Feng L."/>
            <person name="Finet C."/>
            <person name="Floyd S.K."/>
            <person name="Frommer W.B."/>
            <person name="Fujita T."/>
            <person name="Gramzow L."/>
            <person name="Gutensohn M."/>
            <person name="Harholt J."/>
            <person name="Hattori M."/>
            <person name="Heyl A."/>
            <person name="Hirai T."/>
            <person name="Hiwatashi Y."/>
            <person name="Ishikawa M."/>
            <person name="Iwata M."/>
            <person name="Karol K.G."/>
            <person name="Koehler B."/>
            <person name="Kolukisaoglu U."/>
            <person name="Kubo M."/>
            <person name="Kurata T."/>
            <person name="Lalonde S."/>
            <person name="Li K."/>
            <person name="Li Y."/>
            <person name="Litt A."/>
            <person name="Lyons E."/>
            <person name="Manning G."/>
            <person name="Maruyama T."/>
            <person name="Michael T.P."/>
            <person name="Mikami K."/>
            <person name="Miyazaki S."/>
            <person name="Morinaga S."/>
            <person name="Murata T."/>
            <person name="Mueller-Roeber B."/>
            <person name="Nelson D.R."/>
            <person name="Obara M."/>
            <person name="Oguri Y."/>
            <person name="Olmstead R.G."/>
            <person name="Onodera N."/>
            <person name="Petersen B.L."/>
            <person name="Pils B."/>
            <person name="Prigge M."/>
            <person name="Rensing S.A."/>
            <person name="Riano-Pachon D.M."/>
            <person name="Roberts A.W."/>
            <person name="Sato Y."/>
            <person name="Scheller H.V."/>
            <person name="Schulz B."/>
            <person name="Schulz C."/>
            <person name="Shakirov E.V."/>
            <person name="Shibagaki N."/>
            <person name="Shinohara N."/>
            <person name="Shippen D.E."/>
            <person name="Soerensen I."/>
            <person name="Sotooka R."/>
            <person name="Sugimoto N."/>
            <person name="Sugita M."/>
            <person name="Sumikawa N."/>
            <person name="Tanurdzic M."/>
            <person name="Theissen G."/>
            <person name="Ulvskov P."/>
            <person name="Wakazuki S."/>
            <person name="Weng J.K."/>
            <person name="Willats W.W."/>
            <person name="Wipf D."/>
            <person name="Wolf P.G."/>
            <person name="Yang L."/>
            <person name="Zimmer A.D."/>
            <person name="Zhu Q."/>
            <person name="Mitros T."/>
            <person name="Hellsten U."/>
            <person name="Loque D."/>
            <person name="Otillar R."/>
            <person name="Salamov A."/>
            <person name="Schmutz J."/>
            <person name="Shapiro H."/>
            <person name="Lindquist E."/>
            <person name="Lucas S."/>
            <person name="Rokhsar D."/>
            <person name="Grigoriev I.V."/>
        </authorList>
    </citation>
    <scope>NUCLEOTIDE SEQUENCE [LARGE SCALE GENOMIC DNA]</scope>
</reference>
<dbReference type="OrthoDB" id="1938275at2759"/>
<feature type="region of interest" description="Disordered" evidence="2">
    <location>
        <begin position="67"/>
        <end position="94"/>
    </location>
</feature>
<dbReference type="AlphaFoldDB" id="D8RSI6"/>
<keyword evidence="1" id="KW-0175">Coiled coil</keyword>
<evidence type="ECO:0000313" key="4">
    <source>
        <dbReference type="Proteomes" id="UP000001514"/>
    </source>
</evidence>
<dbReference type="eggNOG" id="ENOG502SS1H">
    <property type="taxonomic scope" value="Eukaryota"/>
</dbReference>
<dbReference type="KEGG" id="smo:SELMODRAFT_442323"/>
<protein>
    <submittedName>
        <fullName evidence="3">Uncharacterized protein</fullName>
    </submittedName>
</protein>
<feature type="region of interest" description="Disordered" evidence="2">
    <location>
        <begin position="225"/>
        <end position="255"/>
    </location>
</feature>
<organism evidence="4">
    <name type="scientific">Selaginella moellendorffii</name>
    <name type="common">Spikemoss</name>
    <dbReference type="NCBI Taxonomy" id="88036"/>
    <lineage>
        <taxon>Eukaryota</taxon>
        <taxon>Viridiplantae</taxon>
        <taxon>Streptophyta</taxon>
        <taxon>Embryophyta</taxon>
        <taxon>Tracheophyta</taxon>
        <taxon>Lycopodiopsida</taxon>
        <taxon>Selaginellales</taxon>
        <taxon>Selaginellaceae</taxon>
        <taxon>Selaginella</taxon>
    </lineage>
</organism>
<dbReference type="Proteomes" id="UP000001514">
    <property type="component" value="Unassembled WGS sequence"/>
</dbReference>
<feature type="coiled-coil region" evidence="1">
    <location>
        <begin position="318"/>
        <end position="380"/>
    </location>
</feature>
<evidence type="ECO:0000256" key="2">
    <source>
        <dbReference type="SAM" id="MobiDB-lite"/>
    </source>
</evidence>
<gene>
    <name evidence="3" type="ORF">SELMODRAFT_442323</name>
</gene>
<accession>D8RSI6</accession>
<name>D8RSI6_SELML</name>
<proteinExistence type="predicted"/>
<evidence type="ECO:0000256" key="1">
    <source>
        <dbReference type="SAM" id="Coils"/>
    </source>
</evidence>
<sequence>MRACGELHRAAIVAGLCSCSRVSGSGSGTSSSGSGSSGSWNLSLECLQGRNIAECSFGLEIRNPRSNSLASSRRRGNLRDVSAPSSFTINGTGRISRKDEGQHVHLLKKIRDLQSLALQGAAQWEIVPASKSLPTNIFLGVLALVVIVGMLKLREFVPFGRRSPESGVKSRIQRSEWFKESRSPNGKRKLDEALLRPSKNFKAEEADFPVFERLVIHDGEVIRGGSNNSKLEPSSKRKISLAPRNTGGQGVKSSTLADANRLSRIRNFLSRTNDHNARPLFQNSKTTSAKEAIKEQAGETRVQRNWNDKDELDLRKRIEDLRQSVQAAEYNRKAAIQALVQERKRSLELEVKIRRQKEAATALEEEVRVLKESHEALLASLRKKYSSSAAARAAAALLYQNWESGETSNV</sequence>
<keyword evidence="4" id="KW-1185">Reference proteome</keyword>
<dbReference type="Gramene" id="EFJ25075">
    <property type="protein sequence ID" value="EFJ25075"/>
    <property type="gene ID" value="SELMODRAFT_442323"/>
</dbReference>
<dbReference type="EMBL" id="GL377588">
    <property type="protein sequence ID" value="EFJ25075.1"/>
    <property type="molecule type" value="Genomic_DNA"/>
</dbReference>